<comment type="caution">
    <text evidence="2">The sequence shown here is derived from an EMBL/GenBank/DDBJ whole genome shotgun (WGS) entry which is preliminary data.</text>
</comment>
<dbReference type="AlphaFoldDB" id="A0A5C4RRJ7"/>
<keyword evidence="3" id="KW-1185">Reference proteome</keyword>
<evidence type="ECO:0000313" key="2">
    <source>
        <dbReference type="EMBL" id="TNJ33461.1"/>
    </source>
</evidence>
<dbReference type="Proteomes" id="UP000305760">
    <property type="component" value="Unassembled WGS sequence"/>
</dbReference>
<dbReference type="RefSeq" id="WP_139447899.1">
    <property type="nucleotide sequence ID" value="NZ_SMDR01000002.1"/>
</dbReference>
<evidence type="ECO:0000313" key="3">
    <source>
        <dbReference type="Proteomes" id="UP000305760"/>
    </source>
</evidence>
<reference evidence="2 3" key="1">
    <citation type="submission" date="2019-03" db="EMBL/GenBank/DDBJ databases">
        <title>Arenimonas daejeonensis sp. nov., isolated from compost.</title>
        <authorList>
            <person name="Jeon C.O."/>
        </authorList>
    </citation>
    <scope>NUCLEOTIDE SEQUENCE [LARGE SCALE GENOMIC DNA]</scope>
    <source>
        <strain evidence="2 3">R29</strain>
    </source>
</reference>
<dbReference type="OrthoDB" id="8900715at2"/>
<protein>
    <submittedName>
        <fullName evidence="2">Uncharacterized protein</fullName>
    </submittedName>
</protein>
<feature type="signal peptide" evidence="1">
    <location>
        <begin position="1"/>
        <end position="24"/>
    </location>
</feature>
<feature type="chain" id="PRO_5023051277" evidence="1">
    <location>
        <begin position="25"/>
        <end position="244"/>
    </location>
</feature>
<name>A0A5C4RRJ7_9GAMM</name>
<dbReference type="EMBL" id="SMDR01000002">
    <property type="protein sequence ID" value="TNJ33461.1"/>
    <property type="molecule type" value="Genomic_DNA"/>
</dbReference>
<evidence type="ECO:0000256" key="1">
    <source>
        <dbReference type="SAM" id="SignalP"/>
    </source>
</evidence>
<organism evidence="2 3">
    <name type="scientific">Arenimonas terrae</name>
    <dbReference type="NCBI Taxonomy" id="2546226"/>
    <lineage>
        <taxon>Bacteria</taxon>
        <taxon>Pseudomonadati</taxon>
        <taxon>Pseudomonadota</taxon>
        <taxon>Gammaproteobacteria</taxon>
        <taxon>Lysobacterales</taxon>
        <taxon>Lysobacteraceae</taxon>
        <taxon>Arenimonas</taxon>
    </lineage>
</organism>
<accession>A0A5C4RRJ7</accession>
<proteinExistence type="predicted"/>
<sequence>MARRTRCLALACLLAVLLPVQALAYNQNRVATDESGRPLRIEGSVVVVEPDIELSLVTAGGMQEPRREWSETARRLYPVAVAAFLEAGGTARKPDFDIRDDLPPRSRLGQVVRLNEAVATSIAVYTRSGSHLATKGRRLDWTLGPGVEELRAATGADYALFTYIRDSYASDGRKAMRVFGLLAGLAMGGLVDVGGGQQLGVATLVDLRTGQVVWFNLISNQSGDLRNAEGADATVQQMLMGLPL</sequence>
<gene>
    <name evidence="2" type="ORF">E1B00_08835</name>
</gene>
<keyword evidence="1" id="KW-0732">Signal</keyword>